<reference evidence="1 2" key="1">
    <citation type="journal article" date="2013" name="Genome Announc.">
        <title>Complete Genome Sequence of Burkholderia sp. Strain RPE64, Bacterial Symbiont of the Bean Bug Riptortus pedestris.</title>
        <authorList>
            <person name="Shibata T.F."/>
            <person name="Maeda T."/>
            <person name="Nikoh N."/>
            <person name="Yamaguchi K."/>
            <person name="Oshima K."/>
            <person name="Hattori M."/>
            <person name="Nishiyama T."/>
            <person name="Hasebe M."/>
            <person name="Fukatsu T."/>
            <person name="Kikuchi Y."/>
            <person name="Shigenobu S."/>
        </authorList>
    </citation>
    <scope>NUCLEOTIDE SEQUENCE [LARGE SCALE GENOMIC DNA]</scope>
</reference>
<name>R4WJ02_9BURK</name>
<dbReference type="InterPro" id="IPR007445">
    <property type="entry name" value="PilO"/>
</dbReference>
<dbReference type="HOGENOM" id="CLU_961975_0_0_4"/>
<dbReference type="InterPro" id="IPR014717">
    <property type="entry name" value="Transl_elong_EF1B/ribsomal_bS6"/>
</dbReference>
<gene>
    <name evidence="1" type="ORF">BRPE64_ACDS25400</name>
</gene>
<dbReference type="Pfam" id="PF04350">
    <property type="entry name" value="PilO"/>
    <property type="match status" value="1"/>
</dbReference>
<organism evidence="1 2">
    <name type="scientific">Caballeronia insecticola</name>
    <dbReference type="NCBI Taxonomy" id="758793"/>
    <lineage>
        <taxon>Bacteria</taxon>
        <taxon>Pseudomonadati</taxon>
        <taxon>Pseudomonadota</taxon>
        <taxon>Betaproteobacteria</taxon>
        <taxon>Burkholderiales</taxon>
        <taxon>Burkholderiaceae</taxon>
        <taxon>Caballeronia</taxon>
    </lineage>
</organism>
<accession>R4WJ02</accession>
<dbReference type="PATRIC" id="fig|758793.3.peg.2545"/>
<dbReference type="AlphaFoldDB" id="R4WJ02"/>
<proteinExistence type="predicted"/>
<dbReference type="GO" id="GO:0043107">
    <property type="term" value="P:type IV pilus-dependent motility"/>
    <property type="evidence" value="ECO:0007669"/>
    <property type="project" value="InterPro"/>
</dbReference>
<sequence length="293" mass="31851">MNSIAMKLPAARKRERNLPSIWQPIDEWSRRRTALAALAVASLVTVFGVRAWRMSDASQVDASRVEWAATQAKARDAGRIAAELPELRARVALRRLEPEHWSAADALRGIADIAAQSGLRETAIEPVPAKIAKGVEPKTPAPTPERTLKLRAQGSFAEMRRFLEALAGMPRLVVPEGVQIRRQPDALVIETALRVFDSLPPIPLATASPRANAFIVDPFGSGESAPGGDMLLVGTFIAPRRVMALLQSAVDVDGFAPGQKVGQERLARVVPRTVELVRDDGSSRKLTMTEDRP</sequence>
<evidence type="ECO:0000313" key="1">
    <source>
        <dbReference type="EMBL" id="BAN24294.1"/>
    </source>
</evidence>
<evidence type="ECO:0000313" key="2">
    <source>
        <dbReference type="Proteomes" id="UP000013966"/>
    </source>
</evidence>
<dbReference type="GO" id="GO:0043683">
    <property type="term" value="P:type IV pilus assembly"/>
    <property type="evidence" value="ECO:0007669"/>
    <property type="project" value="InterPro"/>
</dbReference>
<dbReference type="EMBL" id="AP013058">
    <property type="protein sequence ID" value="BAN24294.1"/>
    <property type="molecule type" value="Genomic_DNA"/>
</dbReference>
<dbReference type="Gene3D" id="3.30.70.60">
    <property type="match status" value="1"/>
</dbReference>
<dbReference type="Proteomes" id="UP000013966">
    <property type="component" value="Chromosome 1"/>
</dbReference>
<dbReference type="RefSeq" id="WP_016346441.1">
    <property type="nucleotide sequence ID" value="NC_021287.1"/>
</dbReference>
<keyword evidence="2" id="KW-1185">Reference proteome</keyword>
<dbReference type="KEGG" id="buo:BRPE64_ACDS25400"/>
<protein>
    <submittedName>
        <fullName evidence="1">Uncharacterized protein</fullName>
    </submittedName>
</protein>
<dbReference type="STRING" id="758793.BRPE64_ACDS25400"/>
<reference evidence="1 2" key="2">
    <citation type="journal article" date="2018" name="Int. J. Syst. Evol. Microbiol.">
        <title>Burkholderia insecticola sp. nov., a gut symbiotic bacterium of the bean bug Riptortus pedestris.</title>
        <authorList>
            <person name="Takeshita K."/>
            <person name="Tamaki H."/>
            <person name="Ohbayashi T."/>
            <person name="Meng X.-Y."/>
            <person name="Sone T."/>
            <person name="Mitani Y."/>
            <person name="Peeters C."/>
            <person name="Kikuchi Y."/>
            <person name="Vandamme P."/>
        </authorList>
    </citation>
    <scope>NUCLEOTIDE SEQUENCE [LARGE SCALE GENOMIC DNA]</scope>
    <source>
        <strain evidence="1">RPE64</strain>
    </source>
</reference>
<dbReference type="OrthoDB" id="8999741at2"/>